<dbReference type="PANTHER" id="PTHR34557">
    <property type="entry name" value="PHYTOCHROMOBILIN:FERREDOXIN OXIDOREDUCTASE, CHLOROPLASTIC"/>
    <property type="match status" value="1"/>
</dbReference>
<reference evidence="3 4" key="1">
    <citation type="submission" date="2016-12" db="EMBL/GenBank/DDBJ databases">
        <title>Thioflexothrix psekupsii D3 genome sequencing and assembly.</title>
        <authorList>
            <person name="Fomenkov A."/>
            <person name="Vincze T."/>
            <person name="Grabovich M."/>
            <person name="Anton B.P."/>
            <person name="Dubinina G."/>
            <person name="Orlova M."/>
            <person name="Belousova E."/>
            <person name="Roberts R.J."/>
        </authorList>
    </citation>
    <scope>NUCLEOTIDE SEQUENCE [LARGE SCALE GENOMIC DNA]</scope>
    <source>
        <strain evidence="3">D3</strain>
    </source>
</reference>
<evidence type="ECO:0008006" key="5">
    <source>
        <dbReference type="Google" id="ProtNLM"/>
    </source>
</evidence>
<dbReference type="PANTHER" id="PTHR34557:SF1">
    <property type="entry name" value="PHYTOCHROMOBILIN:FERREDOXIN OXIDOREDUCTASE, CHLOROPLASTIC"/>
    <property type="match status" value="1"/>
</dbReference>
<evidence type="ECO:0000256" key="1">
    <source>
        <dbReference type="ARBA" id="ARBA00006908"/>
    </source>
</evidence>
<dbReference type="GO" id="GO:0050897">
    <property type="term" value="F:cobalt ion binding"/>
    <property type="evidence" value="ECO:0007669"/>
    <property type="project" value="InterPro"/>
</dbReference>
<comment type="similarity">
    <text evidence="1">Belongs to the HY2 family.</text>
</comment>
<accession>A0A251X5K5</accession>
<keyword evidence="4" id="KW-1185">Reference proteome</keyword>
<evidence type="ECO:0000313" key="3">
    <source>
        <dbReference type="EMBL" id="OUD12635.1"/>
    </source>
</evidence>
<dbReference type="OrthoDB" id="581340at2"/>
<organism evidence="3 4">
    <name type="scientific">Thioflexithrix psekupsensis</name>
    <dbReference type="NCBI Taxonomy" id="1570016"/>
    <lineage>
        <taxon>Bacteria</taxon>
        <taxon>Pseudomonadati</taxon>
        <taxon>Pseudomonadota</taxon>
        <taxon>Gammaproteobacteria</taxon>
        <taxon>Thiotrichales</taxon>
        <taxon>Thioflexithrix</taxon>
    </lineage>
</organism>
<protein>
    <recommendedName>
        <fullName evidence="5">Phycocyanobilin:ferredoxin oxidoreductase</fullName>
    </recommendedName>
</protein>
<dbReference type="GO" id="GO:0010024">
    <property type="term" value="P:phytochromobilin biosynthetic process"/>
    <property type="evidence" value="ECO:0007669"/>
    <property type="project" value="InterPro"/>
</dbReference>
<keyword evidence="2" id="KW-0560">Oxidoreductase</keyword>
<dbReference type="Gene3D" id="3.40.1500.20">
    <property type="match status" value="1"/>
</dbReference>
<name>A0A251X5K5_9GAMM</name>
<dbReference type="RefSeq" id="WP_086489595.1">
    <property type="nucleotide sequence ID" value="NZ_MSLT01000023.1"/>
</dbReference>
<proteinExistence type="inferred from homology"/>
<evidence type="ECO:0000313" key="4">
    <source>
        <dbReference type="Proteomes" id="UP000194798"/>
    </source>
</evidence>
<dbReference type="Proteomes" id="UP000194798">
    <property type="component" value="Unassembled WGS sequence"/>
</dbReference>
<dbReference type="InterPro" id="IPR009249">
    <property type="entry name" value="Ferredoxin-dep_bilin_Rdtase"/>
</dbReference>
<evidence type="ECO:0000256" key="2">
    <source>
        <dbReference type="ARBA" id="ARBA00023002"/>
    </source>
</evidence>
<dbReference type="GO" id="GO:0016636">
    <property type="term" value="F:oxidoreductase activity, acting on the CH-CH group of donors, iron-sulfur protein as acceptor"/>
    <property type="evidence" value="ECO:0007669"/>
    <property type="project" value="InterPro"/>
</dbReference>
<sequence>MINPDSLFKPMWDFLTAQNQWHIVDLPDWLLSVKGKSDTVLNSLLLQHHFGCQIRALHIINRKAEVILIMAYPLNAAHIPVLAVEYVAFQGQPYVAVTDLQWVNSNARLVQQLTDTLQESYQYYSQQLSLEQTIPDWACYFSPICLYSRPKQPSELAALIAAFETYWQQWTNHFLCHETGQITAAKELQLYQQHHIQHSPGKPFMNTIFGQAWTERYMQTFIYSCENNFL</sequence>
<comment type="caution">
    <text evidence="3">The sequence shown here is derived from an EMBL/GenBank/DDBJ whole genome shotgun (WGS) entry which is preliminary data.</text>
</comment>
<dbReference type="AlphaFoldDB" id="A0A251X5K5"/>
<dbReference type="Pfam" id="PF05996">
    <property type="entry name" value="Fe_bilin_red"/>
    <property type="match status" value="1"/>
</dbReference>
<dbReference type="EMBL" id="MSLT01000023">
    <property type="protein sequence ID" value="OUD12635.1"/>
    <property type="molecule type" value="Genomic_DNA"/>
</dbReference>
<gene>
    <name evidence="3" type="ORF">TPSD3_16290</name>
</gene>